<feature type="region of interest" description="Disordered" evidence="1">
    <location>
        <begin position="1"/>
        <end position="56"/>
    </location>
</feature>
<gene>
    <name evidence="3" type="ORF">CATYP_02225</name>
</gene>
<evidence type="ECO:0000256" key="2">
    <source>
        <dbReference type="SAM" id="Phobius"/>
    </source>
</evidence>
<sequence length="142" mass="15103">MAGGSTSRLEGARSGTRESAAGGKQNASHKPRGEEDARVQPPGPAPTTRAQVSGHRFLSRRIRHGLVFGDIRMIHDPLARRRRAAIFGVVAAVLAAACAGLMALIDPAPDPGRLLSCAPTQGRCSSEWTGACTRWRTWRLPG</sequence>
<evidence type="ECO:0000313" key="3">
    <source>
        <dbReference type="EMBL" id="AIG63693.1"/>
    </source>
</evidence>
<keyword evidence="2" id="KW-1133">Transmembrane helix</keyword>
<dbReference type="Proteomes" id="UP000028504">
    <property type="component" value="Chromosome"/>
</dbReference>
<feature type="transmembrane region" description="Helical" evidence="2">
    <location>
        <begin position="84"/>
        <end position="105"/>
    </location>
</feature>
<name>A0ABM5QLP0_9CORY</name>
<proteinExistence type="predicted"/>
<organism evidence="3 4">
    <name type="scientific">Corynebacterium atypicum</name>
    <dbReference type="NCBI Taxonomy" id="191610"/>
    <lineage>
        <taxon>Bacteria</taxon>
        <taxon>Bacillati</taxon>
        <taxon>Actinomycetota</taxon>
        <taxon>Actinomycetes</taxon>
        <taxon>Mycobacteriales</taxon>
        <taxon>Corynebacteriaceae</taxon>
        <taxon>Corynebacterium</taxon>
    </lineage>
</organism>
<dbReference type="Pfam" id="PF05108">
    <property type="entry name" value="T7SS_ESX1_EccB"/>
    <property type="match status" value="1"/>
</dbReference>
<dbReference type="InterPro" id="IPR007795">
    <property type="entry name" value="T7SS_EccB"/>
</dbReference>
<dbReference type="EMBL" id="CP008944">
    <property type="protein sequence ID" value="AIG63693.1"/>
    <property type="molecule type" value="Genomic_DNA"/>
</dbReference>
<reference evidence="3 4" key="1">
    <citation type="submission" date="2014-07" db="EMBL/GenBank/DDBJ databases">
        <title>Complete genome sequence of Corynebacterium atypicum DSM 44849: identifiction of the mycolic acid biosynthesis genes.</title>
        <authorList>
            <person name="Tippelt A."/>
            <person name="Mollmann S."/>
            <person name="Albersmeier A."/>
            <person name="Jaenicke S."/>
            <person name="Ruckert C."/>
            <person name="Tauch A."/>
        </authorList>
    </citation>
    <scope>NUCLEOTIDE SEQUENCE [LARGE SCALE GENOMIC DNA]</scope>
    <source>
        <strain evidence="3 4">R2070</strain>
    </source>
</reference>
<keyword evidence="4" id="KW-1185">Reference proteome</keyword>
<dbReference type="PANTHER" id="PTHR40765">
    <property type="entry name" value="ESX-2 SECRETION SYSTEM ATPASE ECCB2"/>
    <property type="match status" value="1"/>
</dbReference>
<keyword evidence="2" id="KW-0812">Transmembrane</keyword>
<accession>A0ABM5QLP0</accession>
<evidence type="ECO:0000313" key="4">
    <source>
        <dbReference type="Proteomes" id="UP000028504"/>
    </source>
</evidence>
<protein>
    <submittedName>
        <fullName evidence="3">Uncharacterized protein</fullName>
    </submittedName>
</protein>
<keyword evidence="2" id="KW-0472">Membrane</keyword>
<evidence type="ECO:0000256" key="1">
    <source>
        <dbReference type="SAM" id="MobiDB-lite"/>
    </source>
</evidence>
<dbReference type="PANTHER" id="PTHR40765:SF2">
    <property type="entry name" value="ESX-2 SECRETION SYSTEM ATPASE ECCB2"/>
    <property type="match status" value="1"/>
</dbReference>